<dbReference type="GO" id="GO:0004803">
    <property type="term" value="F:transposase activity"/>
    <property type="evidence" value="ECO:0007669"/>
    <property type="project" value="InterPro"/>
</dbReference>
<feature type="non-terminal residue" evidence="4">
    <location>
        <position position="1"/>
    </location>
</feature>
<dbReference type="InterPro" id="IPR001207">
    <property type="entry name" value="Transposase_mutator"/>
</dbReference>
<accession>X1Q938</accession>
<gene>
    <name evidence="4" type="ORF">S06H3_59161</name>
</gene>
<keyword evidence="3" id="KW-0233">DNA recombination</keyword>
<keyword evidence="2" id="KW-0238">DNA-binding</keyword>
<sequence length="56" mass="6941">IKIRTTNMIESLFKQLRRRTRPMNLFANAESCERITYALFTKYNKQWKDRRYVINI</sequence>
<evidence type="ECO:0000256" key="1">
    <source>
        <dbReference type="ARBA" id="ARBA00022578"/>
    </source>
</evidence>
<reference evidence="4" key="1">
    <citation type="journal article" date="2014" name="Front. Microbiol.">
        <title>High frequency of phylogenetically diverse reductive dehalogenase-homologous genes in deep subseafloor sedimentary metagenomes.</title>
        <authorList>
            <person name="Kawai M."/>
            <person name="Futagami T."/>
            <person name="Toyoda A."/>
            <person name="Takaki Y."/>
            <person name="Nishi S."/>
            <person name="Hori S."/>
            <person name="Arai W."/>
            <person name="Tsubouchi T."/>
            <person name="Morono Y."/>
            <person name="Uchiyama I."/>
            <person name="Ito T."/>
            <person name="Fujiyama A."/>
            <person name="Inagaki F."/>
            <person name="Takami H."/>
        </authorList>
    </citation>
    <scope>NUCLEOTIDE SEQUENCE</scope>
    <source>
        <strain evidence="4">Expedition CK06-06</strain>
    </source>
</reference>
<evidence type="ECO:0000313" key="4">
    <source>
        <dbReference type="EMBL" id="GAI47545.1"/>
    </source>
</evidence>
<dbReference type="EMBL" id="BARV01038393">
    <property type="protein sequence ID" value="GAI47545.1"/>
    <property type="molecule type" value="Genomic_DNA"/>
</dbReference>
<evidence type="ECO:0008006" key="5">
    <source>
        <dbReference type="Google" id="ProtNLM"/>
    </source>
</evidence>
<dbReference type="AlphaFoldDB" id="X1Q938"/>
<keyword evidence="1" id="KW-0815">Transposition</keyword>
<evidence type="ECO:0000256" key="3">
    <source>
        <dbReference type="ARBA" id="ARBA00023172"/>
    </source>
</evidence>
<evidence type="ECO:0000256" key="2">
    <source>
        <dbReference type="ARBA" id="ARBA00023125"/>
    </source>
</evidence>
<protein>
    <recommendedName>
        <fullName evidence="5">IS256 family transposase</fullName>
    </recommendedName>
</protein>
<dbReference type="GO" id="GO:0006313">
    <property type="term" value="P:DNA transposition"/>
    <property type="evidence" value="ECO:0007669"/>
    <property type="project" value="InterPro"/>
</dbReference>
<organism evidence="4">
    <name type="scientific">marine sediment metagenome</name>
    <dbReference type="NCBI Taxonomy" id="412755"/>
    <lineage>
        <taxon>unclassified sequences</taxon>
        <taxon>metagenomes</taxon>
        <taxon>ecological metagenomes</taxon>
    </lineage>
</organism>
<dbReference type="Pfam" id="PF00872">
    <property type="entry name" value="Transposase_mut"/>
    <property type="match status" value="1"/>
</dbReference>
<dbReference type="GO" id="GO:0003677">
    <property type="term" value="F:DNA binding"/>
    <property type="evidence" value="ECO:0007669"/>
    <property type="project" value="UniProtKB-KW"/>
</dbReference>
<proteinExistence type="predicted"/>
<comment type="caution">
    <text evidence="4">The sequence shown here is derived from an EMBL/GenBank/DDBJ whole genome shotgun (WGS) entry which is preliminary data.</text>
</comment>
<name>X1Q938_9ZZZZ</name>